<dbReference type="Proteomes" id="UP000176923">
    <property type="component" value="Unassembled WGS sequence"/>
</dbReference>
<dbReference type="Gene3D" id="3.40.50.450">
    <property type="match status" value="1"/>
</dbReference>
<organism evidence="1 2">
    <name type="scientific">Candidatus Gottesmanbacteria bacterium RIFCSPHIGHO2_02_FULL_39_11</name>
    <dbReference type="NCBI Taxonomy" id="1798382"/>
    <lineage>
        <taxon>Bacteria</taxon>
        <taxon>Candidatus Gottesmaniibacteriota</taxon>
    </lineage>
</organism>
<proteinExistence type="predicted"/>
<name>A0A1F5ZNM3_9BACT</name>
<sequence length="321" mass="35697">MLPMPTANPELSKDYSVASHHIHANGTPLSLLEKIHNVSAALALTTQVVERQINLYQEHPESAGVLYFYGDLPFSEASQKLITGYQKRGAITQSNQRLNIKVFPAERLYQPYLLDPEIMKILPFSQRNLPEKVYSVCEKLAENQLTMAYMLGSASILDPNAAKIGKMVAQKGLATGVGGDGRNGRPNSMRTYLASAREHNVPYSVVISTKQLKNQQPGSGYDDFIETEGMIPRIDTMWALAGRHGGLFALQGGMGTMQEILRFIHNNLQVEEESRRRVGVVDLCSFHQGLSEYLTFLGLHEEVDWVNTLSGFSNWLDSLGK</sequence>
<reference evidence="1 2" key="1">
    <citation type="journal article" date="2016" name="Nat. Commun.">
        <title>Thousands of microbial genomes shed light on interconnected biogeochemical processes in an aquifer system.</title>
        <authorList>
            <person name="Anantharaman K."/>
            <person name="Brown C.T."/>
            <person name="Hug L.A."/>
            <person name="Sharon I."/>
            <person name="Castelle C.J."/>
            <person name="Probst A.J."/>
            <person name="Thomas B.C."/>
            <person name="Singh A."/>
            <person name="Wilkins M.J."/>
            <person name="Karaoz U."/>
            <person name="Brodie E.L."/>
            <person name="Williams K.H."/>
            <person name="Hubbard S.S."/>
            <person name="Banfield J.F."/>
        </authorList>
    </citation>
    <scope>NUCLEOTIDE SEQUENCE [LARGE SCALE GENOMIC DNA]</scope>
</reference>
<comment type="caution">
    <text evidence="1">The sequence shown here is derived from an EMBL/GenBank/DDBJ whole genome shotgun (WGS) entry which is preliminary data.</text>
</comment>
<protein>
    <submittedName>
        <fullName evidence="1">Uncharacterized protein</fullName>
    </submittedName>
</protein>
<evidence type="ECO:0000313" key="2">
    <source>
        <dbReference type="Proteomes" id="UP000176923"/>
    </source>
</evidence>
<evidence type="ECO:0000313" key="1">
    <source>
        <dbReference type="EMBL" id="OGG13973.1"/>
    </source>
</evidence>
<accession>A0A1F5ZNM3</accession>
<dbReference type="SUPFAM" id="SSF102405">
    <property type="entry name" value="MCP/YpsA-like"/>
    <property type="match status" value="1"/>
</dbReference>
<dbReference type="AlphaFoldDB" id="A0A1F5ZNM3"/>
<dbReference type="EMBL" id="MFJL01000032">
    <property type="protein sequence ID" value="OGG13973.1"/>
    <property type="molecule type" value="Genomic_DNA"/>
</dbReference>
<gene>
    <name evidence="1" type="ORF">A3D77_03225</name>
</gene>